<keyword evidence="2" id="KW-0238">DNA-binding</keyword>
<evidence type="ECO:0000313" key="7">
    <source>
        <dbReference type="Proteomes" id="UP000094197"/>
    </source>
</evidence>
<reference evidence="6 7" key="1">
    <citation type="submission" date="2016-04" db="EMBL/GenBank/DDBJ databases">
        <title>Complete genome seqeunce of Leptospira alstonii serovar Room22.</title>
        <authorList>
            <person name="Nally J.E."/>
            <person name="Bayles D.O."/>
            <person name="Hurley D."/>
            <person name="Fanning S."/>
            <person name="McMahon B.J."/>
            <person name="Arent Z."/>
        </authorList>
    </citation>
    <scope>NUCLEOTIDE SEQUENCE [LARGE SCALE GENOMIC DNA]</scope>
    <source>
        <strain evidence="6 7">GWTS #1</strain>
    </source>
</reference>
<dbReference type="PROSITE" id="PS01124">
    <property type="entry name" value="HTH_ARAC_FAMILY_2"/>
    <property type="match status" value="1"/>
</dbReference>
<protein>
    <recommendedName>
        <fullName evidence="5">HTH araC/xylS-type domain-containing protein</fullName>
    </recommendedName>
</protein>
<keyword evidence="3" id="KW-0804">Transcription</keyword>
<dbReference type="InterPro" id="IPR018060">
    <property type="entry name" value="HTH_AraC"/>
</dbReference>
<dbReference type="PANTHER" id="PTHR43280">
    <property type="entry name" value="ARAC-FAMILY TRANSCRIPTIONAL REGULATOR"/>
    <property type="match status" value="1"/>
</dbReference>
<dbReference type="RefSeq" id="WP_069606834.1">
    <property type="nucleotide sequence ID" value="NZ_CP015217.1"/>
</dbReference>
<evidence type="ECO:0000256" key="2">
    <source>
        <dbReference type="ARBA" id="ARBA00023125"/>
    </source>
</evidence>
<evidence type="ECO:0000256" key="1">
    <source>
        <dbReference type="ARBA" id="ARBA00023015"/>
    </source>
</evidence>
<keyword evidence="7" id="KW-1185">Reference proteome</keyword>
<feature type="transmembrane region" description="Helical" evidence="4">
    <location>
        <begin position="20"/>
        <end position="42"/>
    </location>
</feature>
<accession>A0A1D7UVK2</accession>
<keyword evidence="4" id="KW-0812">Transmembrane</keyword>
<dbReference type="KEGG" id="laj:A0128_06890"/>
<dbReference type="Proteomes" id="UP000094197">
    <property type="component" value="Chromosome 1"/>
</dbReference>
<dbReference type="Pfam" id="PF12833">
    <property type="entry name" value="HTH_18"/>
    <property type="match status" value="1"/>
</dbReference>
<keyword evidence="1" id="KW-0805">Transcription regulation</keyword>
<dbReference type="GO" id="GO:0003700">
    <property type="term" value="F:DNA-binding transcription factor activity"/>
    <property type="evidence" value="ECO:0007669"/>
    <property type="project" value="InterPro"/>
</dbReference>
<keyword evidence="4" id="KW-0472">Membrane</keyword>
<sequence>MKQNNSLSYQIDPNQTLVLISAFGILLSSEPLLFLVLGLFLVPDWKWIFSFLETPNSYLRDLQKSERDSKTISIGQETFVFKNAAIEEKKYSLLEGLDLEEEKQKLERLMNQEHVFLDEELRLPTLASEMKLSVHCLSALLNEFIGKSFNEYVNEFRIVEAKKMLLEEEDRSVLSIGLAVGFNSYSAFLRSFMKSELQTPKKFRCGSKLPK</sequence>
<dbReference type="SMART" id="SM00342">
    <property type="entry name" value="HTH_ARAC"/>
    <property type="match status" value="1"/>
</dbReference>
<dbReference type="PANTHER" id="PTHR43280:SF29">
    <property type="entry name" value="ARAC-FAMILY TRANSCRIPTIONAL REGULATOR"/>
    <property type="match status" value="1"/>
</dbReference>
<keyword evidence="4" id="KW-1133">Transmembrane helix</keyword>
<name>A0A1D7UVK2_9LEPT</name>
<dbReference type="GO" id="GO:0043565">
    <property type="term" value="F:sequence-specific DNA binding"/>
    <property type="evidence" value="ECO:0007669"/>
    <property type="project" value="InterPro"/>
</dbReference>
<evidence type="ECO:0000313" key="6">
    <source>
        <dbReference type="EMBL" id="AOP33598.1"/>
    </source>
</evidence>
<dbReference type="InterPro" id="IPR009057">
    <property type="entry name" value="Homeodomain-like_sf"/>
</dbReference>
<feature type="domain" description="HTH araC/xylS-type" evidence="5">
    <location>
        <begin position="107"/>
        <end position="206"/>
    </location>
</feature>
<gene>
    <name evidence="6" type="ORF">A0128_06890</name>
</gene>
<dbReference type="AlphaFoldDB" id="A0A1D7UVK2"/>
<evidence type="ECO:0000259" key="5">
    <source>
        <dbReference type="PROSITE" id="PS01124"/>
    </source>
</evidence>
<dbReference type="OrthoDB" id="345413at2"/>
<evidence type="ECO:0000256" key="3">
    <source>
        <dbReference type="ARBA" id="ARBA00023163"/>
    </source>
</evidence>
<evidence type="ECO:0000256" key="4">
    <source>
        <dbReference type="SAM" id="Phobius"/>
    </source>
</evidence>
<dbReference type="Gene3D" id="1.10.10.60">
    <property type="entry name" value="Homeodomain-like"/>
    <property type="match status" value="2"/>
</dbReference>
<proteinExistence type="predicted"/>
<dbReference type="EMBL" id="CP015217">
    <property type="protein sequence ID" value="AOP33598.1"/>
    <property type="molecule type" value="Genomic_DNA"/>
</dbReference>
<organism evidence="6 7">
    <name type="scientific">Leptospira tipperaryensis</name>
    <dbReference type="NCBI Taxonomy" id="2564040"/>
    <lineage>
        <taxon>Bacteria</taxon>
        <taxon>Pseudomonadati</taxon>
        <taxon>Spirochaetota</taxon>
        <taxon>Spirochaetia</taxon>
        <taxon>Leptospirales</taxon>
        <taxon>Leptospiraceae</taxon>
        <taxon>Leptospira</taxon>
    </lineage>
</organism>
<dbReference type="SUPFAM" id="SSF46689">
    <property type="entry name" value="Homeodomain-like"/>
    <property type="match status" value="1"/>
</dbReference>